<comment type="caution">
    <text evidence="2">The sequence shown here is derived from an EMBL/GenBank/DDBJ whole genome shotgun (WGS) entry which is preliminary data.</text>
</comment>
<gene>
    <name evidence="2" type="ORF">TPA0598_01_02310</name>
</gene>
<feature type="region of interest" description="Disordered" evidence="1">
    <location>
        <begin position="76"/>
        <end position="112"/>
    </location>
</feature>
<feature type="region of interest" description="Disordered" evidence="1">
    <location>
        <begin position="1"/>
        <end position="59"/>
    </location>
</feature>
<keyword evidence="3" id="KW-1185">Reference proteome</keyword>
<evidence type="ECO:0000313" key="3">
    <source>
        <dbReference type="Proteomes" id="UP000048965"/>
    </source>
</evidence>
<sequence length="112" mass="12082">MLRRRREEARVGSRRAHRSGVETRRAIRRGAERKGRACMADLPNGTRKAASSPVCPRGKPWAAMTGRRLIALTLTRRLGGPAAPRAPGPRPAPPGSGGTTRGTRRVANVSRV</sequence>
<dbReference type="AlphaFoldDB" id="A0A0P4QZJ3"/>
<evidence type="ECO:0000256" key="1">
    <source>
        <dbReference type="SAM" id="MobiDB-lite"/>
    </source>
</evidence>
<feature type="compositionally biased region" description="Basic and acidic residues" evidence="1">
    <location>
        <begin position="1"/>
        <end position="11"/>
    </location>
</feature>
<name>A0A0P4QZJ3_9ACTN</name>
<feature type="compositionally biased region" description="Basic and acidic residues" evidence="1">
    <location>
        <begin position="19"/>
        <end position="35"/>
    </location>
</feature>
<accession>A0A0P4QZJ3</accession>
<reference evidence="2 3" key="2">
    <citation type="journal article" date="2015" name="Stand. Genomic Sci.">
        <title>Draft genome sequence of marine-derived Streptomyces sp. TP-A0598, a producer of anti-MRSA antibiotic lydicamycins.</title>
        <authorList>
            <person name="Komaki H."/>
            <person name="Ichikawa N."/>
            <person name="Hosoyama A."/>
            <person name="Fujita N."/>
            <person name="Igarashi Y."/>
        </authorList>
    </citation>
    <scope>NUCLEOTIDE SEQUENCE [LARGE SCALE GENOMIC DNA]</scope>
    <source>
        <strain evidence="2 3">NBRC 110027</strain>
    </source>
</reference>
<organism evidence="2 3">
    <name type="scientific">Streptomyces lydicamycinicus</name>
    <dbReference type="NCBI Taxonomy" id="1546107"/>
    <lineage>
        <taxon>Bacteria</taxon>
        <taxon>Bacillati</taxon>
        <taxon>Actinomycetota</taxon>
        <taxon>Actinomycetes</taxon>
        <taxon>Kitasatosporales</taxon>
        <taxon>Streptomycetaceae</taxon>
        <taxon>Streptomyces</taxon>
    </lineage>
</organism>
<protein>
    <submittedName>
        <fullName evidence="2">Uncharacterized protein</fullName>
    </submittedName>
</protein>
<evidence type="ECO:0000313" key="2">
    <source>
        <dbReference type="EMBL" id="GAO05862.1"/>
    </source>
</evidence>
<dbReference type="EMBL" id="BBNO01000001">
    <property type="protein sequence ID" value="GAO05862.1"/>
    <property type="molecule type" value="Genomic_DNA"/>
</dbReference>
<feature type="compositionally biased region" description="Pro residues" evidence="1">
    <location>
        <begin position="84"/>
        <end position="94"/>
    </location>
</feature>
<proteinExistence type="predicted"/>
<reference evidence="3" key="1">
    <citation type="submission" date="2014-09" db="EMBL/GenBank/DDBJ databases">
        <title>Whole genome shotgun sequence of Streptomyces sp. NBRC 110027.</title>
        <authorList>
            <person name="Komaki H."/>
            <person name="Ichikawa N."/>
            <person name="Katano-Makiyama Y."/>
            <person name="Hosoyama A."/>
            <person name="Hashimoto M."/>
            <person name="Uohara A."/>
            <person name="Kitahashi Y."/>
            <person name="Ohji S."/>
            <person name="Kimura A."/>
            <person name="Yamazoe A."/>
            <person name="Igarashi Y."/>
            <person name="Fujita N."/>
        </authorList>
    </citation>
    <scope>NUCLEOTIDE SEQUENCE [LARGE SCALE GENOMIC DNA]</scope>
    <source>
        <strain evidence="3">NBRC 110027</strain>
    </source>
</reference>
<dbReference type="Proteomes" id="UP000048965">
    <property type="component" value="Unassembled WGS sequence"/>
</dbReference>